<organism evidence="3 4">
    <name type="scientific">Stenotrophomonas rhizophila</name>
    <dbReference type="NCBI Taxonomy" id="216778"/>
    <lineage>
        <taxon>Bacteria</taxon>
        <taxon>Pseudomonadati</taxon>
        <taxon>Pseudomonadota</taxon>
        <taxon>Gammaproteobacteria</taxon>
        <taxon>Lysobacterales</taxon>
        <taxon>Lysobacteraceae</taxon>
        <taxon>Stenotrophomonas</taxon>
    </lineage>
</organism>
<reference evidence="3" key="1">
    <citation type="submission" date="2023-07" db="EMBL/GenBank/DDBJ databases">
        <title>Functional and genomic diversity of the sorghum phyllosphere microbiome.</title>
        <authorList>
            <person name="Shade A."/>
        </authorList>
    </citation>
    <scope>NUCLEOTIDE SEQUENCE</scope>
    <source>
        <strain evidence="3">SORGH_AS_0457</strain>
    </source>
</reference>
<dbReference type="Pfam" id="PF03992">
    <property type="entry name" value="ABM"/>
    <property type="match status" value="1"/>
</dbReference>
<comment type="caution">
    <text evidence="3">The sequence shown here is derived from an EMBL/GenBank/DDBJ whole genome shotgun (WGS) entry which is preliminary data.</text>
</comment>
<dbReference type="SUPFAM" id="SSF54909">
    <property type="entry name" value="Dimeric alpha+beta barrel"/>
    <property type="match status" value="1"/>
</dbReference>
<evidence type="ECO:0000313" key="3">
    <source>
        <dbReference type="EMBL" id="MDQ1110258.1"/>
    </source>
</evidence>
<sequence>MKRILIGTLIGMAACSSSAGAEELQMTRLSKITVNADHLPAYRDALAEEVRASMELEPGVLSLYAVFDKDDPTRLTILEIYASRQAYEQHVRSPHFLKYKNGTLHMVKSLELVDVDPLLPELKIK</sequence>
<dbReference type="PANTHER" id="PTHR33336">
    <property type="entry name" value="QUINOL MONOOXYGENASE YGIN-RELATED"/>
    <property type="match status" value="1"/>
</dbReference>
<dbReference type="InterPro" id="IPR011008">
    <property type="entry name" value="Dimeric_a/b-barrel"/>
</dbReference>
<dbReference type="PROSITE" id="PS51257">
    <property type="entry name" value="PROKAR_LIPOPROTEIN"/>
    <property type="match status" value="1"/>
</dbReference>
<evidence type="ECO:0000313" key="4">
    <source>
        <dbReference type="Proteomes" id="UP001226084"/>
    </source>
</evidence>
<protein>
    <submittedName>
        <fullName evidence="3">Quinol monooxygenase YgiN</fullName>
    </submittedName>
</protein>
<keyword evidence="1" id="KW-0732">Signal</keyword>
<feature type="signal peptide" evidence="1">
    <location>
        <begin position="1"/>
        <end position="21"/>
    </location>
</feature>
<dbReference type="InterPro" id="IPR007138">
    <property type="entry name" value="ABM_dom"/>
</dbReference>
<dbReference type="Proteomes" id="UP001226084">
    <property type="component" value="Unassembled WGS sequence"/>
</dbReference>
<feature type="domain" description="ABM" evidence="2">
    <location>
        <begin position="26"/>
        <end position="116"/>
    </location>
</feature>
<dbReference type="RefSeq" id="WP_307107677.1">
    <property type="nucleotide sequence ID" value="NZ_JAUTAS010000001.1"/>
</dbReference>
<accession>A0AAP5ALL8</accession>
<dbReference type="PROSITE" id="PS51725">
    <property type="entry name" value="ABM"/>
    <property type="match status" value="1"/>
</dbReference>
<dbReference type="InterPro" id="IPR050744">
    <property type="entry name" value="AI-2_Isomerase_LsrG"/>
</dbReference>
<evidence type="ECO:0000259" key="2">
    <source>
        <dbReference type="PROSITE" id="PS51725"/>
    </source>
</evidence>
<keyword evidence="3" id="KW-0560">Oxidoreductase</keyword>
<gene>
    <name evidence="3" type="ORF">QE424_003417</name>
</gene>
<keyword evidence="3" id="KW-0503">Monooxygenase</keyword>
<evidence type="ECO:0000256" key="1">
    <source>
        <dbReference type="SAM" id="SignalP"/>
    </source>
</evidence>
<dbReference type="EMBL" id="JAUTAS010000001">
    <property type="protein sequence ID" value="MDQ1110258.1"/>
    <property type="molecule type" value="Genomic_DNA"/>
</dbReference>
<proteinExistence type="predicted"/>
<feature type="chain" id="PRO_5043046512" evidence="1">
    <location>
        <begin position="22"/>
        <end position="125"/>
    </location>
</feature>
<dbReference type="GO" id="GO:0004497">
    <property type="term" value="F:monooxygenase activity"/>
    <property type="evidence" value="ECO:0007669"/>
    <property type="project" value="UniProtKB-KW"/>
</dbReference>
<dbReference type="Gene3D" id="3.30.70.100">
    <property type="match status" value="1"/>
</dbReference>
<dbReference type="PANTHER" id="PTHR33336:SF3">
    <property type="entry name" value="ABM DOMAIN-CONTAINING PROTEIN"/>
    <property type="match status" value="1"/>
</dbReference>
<name>A0AAP5ALL8_9GAMM</name>
<dbReference type="AlphaFoldDB" id="A0AAP5ALL8"/>